<feature type="signal peptide" evidence="1">
    <location>
        <begin position="1"/>
        <end position="20"/>
    </location>
</feature>
<sequence>MSQRVPLCLLPSCHLNSCLLCGIVIPMMDETMECPRRGSFYTEERDQALRNGPLKEYWKSKPKHVIVPSTEVEESYFSKYPQLWSYFYRAIIKESDTKYRLTGINRMERIGQDDRIYSLNDPAMARIGGEKYARHYSRQFTPFDAADITGQHLPNGKKSIGYVIHAHCWVLFGRVLGLTPTDITLAKFVQASWKHWHNNQWGLHDLNADWPPHHIPSAFIYGCDIYQNPVIVPALQKAIESARFMCQCSCPCPSKVPLDVAILIAEIVCPIEYTMENVIDTQNMVFAFQWKLPGWFWRARVNADEFIEFGGLKMFKSPVDWQMLSLDLMALVSDSPRYPSSGLANRKRVLGIMLAIKSAYLD</sequence>
<evidence type="ECO:0000313" key="3">
    <source>
        <dbReference type="Proteomes" id="UP001150904"/>
    </source>
</evidence>
<reference evidence="2" key="2">
    <citation type="journal article" date="2023" name="IMA Fungus">
        <title>Comparative genomic study of the Penicillium genus elucidates a diverse pangenome and 15 lateral gene transfer events.</title>
        <authorList>
            <person name="Petersen C."/>
            <person name="Sorensen T."/>
            <person name="Nielsen M.R."/>
            <person name="Sondergaard T.E."/>
            <person name="Sorensen J.L."/>
            <person name="Fitzpatrick D.A."/>
            <person name="Frisvad J.C."/>
            <person name="Nielsen K.L."/>
        </authorList>
    </citation>
    <scope>NUCLEOTIDE SEQUENCE</scope>
    <source>
        <strain evidence="2">IBT 15544</strain>
    </source>
</reference>
<evidence type="ECO:0000256" key="1">
    <source>
        <dbReference type="SAM" id="SignalP"/>
    </source>
</evidence>
<dbReference type="GeneID" id="83177063"/>
<keyword evidence="3" id="KW-1185">Reference proteome</keyword>
<organism evidence="2 3">
    <name type="scientific">Penicillium cinerascens</name>
    <dbReference type="NCBI Taxonomy" id="70096"/>
    <lineage>
        <taxon>Eukaryota</taxon>
        <taxon>Fungi</taxon>
        <taxon>Dikarya</taxon>
        <taxon>Ascomycota</taxon>
        <taxon>Pezizomycotina</taxon>
        <taxon>Eurotiomycetes</taxon>
        <taxon>Eurotiomycetidae</taxon>
        <taxon>Eurotiales</taxon>
        <taxon>Aspergillaceae</taxon>
        <taxon>Penicillium</taxon>
    </lineage>
</organism>
<keyword evidence="1" id="KW-0732">Signal</keyword>
<dbReference type="Proteomes" id="UP001150904">
    <property type="component" value="Unassembled WGS sequence"/>
</dbReference>
<accession>A0A9W9NC88</accession>
<dbReference type="RefSeq" id="XP_058312106.1">
    <property type="nucleotide sequence ID" value="XM_058449762.1"/>
</dbReference>
<evidence type="ECO:0000313" key="2">
    <source>
        <dbReference type="EMBL" id="KAJ5216293.1"/>
    </source>
</evidence>
<dbReference type="EMBL" id="JAPQKR010000005">
    <property type="protein sequence ID" value="KAJ5216293.1"/>
    <property type="molecule type" value="Genomic_DNA"/>
</dbReference>
<gene>
    <name evidence="2" type="ORF">N7498_002700</name>
</gene>
<dbReference type="AlphaFoldDB" id="A0A9W9NC88"/>
<feature type="chain" id="PRO_5040917072" evidence="1">
    <location>
        <begin position="21"/>
        <end position="362"/>
    </location>
</feature>
<reference evidence="2" key="1">
    <citation type="submission" date="2022-12" db="EMBL/GenBank/DDBJ databases">
        <authorList>
            <person name="Petersen C."/>
        </authorList>
    </citation>
    <scope>NUCLEOTIDE SEQUENCE</scope>
    <source>
        <strain evidence="2">IBT 15544</strain>
    </source>
</reference>
<proteinExistence type="predicted"/>
<protein>
    <submittedName>
        <fullName evidence="2">Uncharacterized protein</fullName>
    </submittedName>
</protein>
<name>A0A9W9NC88_9EURO</name>
<comment type="caution">
    <text evidence="2">The sequence shown here is derived from an EMBL/GenBank/DDBJ whole genome shotgun (WGS) entry which is preliminary data.</text>
</comment>
<dbReference type="OrthoDB" id="4524525at2759"/>